<dbReference type="RefSeq" id="WP_315881493.1">
    <property type="nucleotide sequence ID" value="NZ_JAWCTQ010000067.1"/>
</dbReference>
<proteinExistence type="predicted"/>
<sequence>MHRPTGEPAHTDPPDPRRVDPRVLAALLDRHGWHRTGGARGPYTRWTPPGPATVPTSLLVPDSRAFPDCDDLLAEALTALTRTAAPSARDILTALAVPSDEIRWHRGTALPARTPPGPAGDPAPWAAQDRLRAAAHRVLLAAALAVQDRSDHHGARHRHHARALVGDVLVGTPPDAARGLTAFVPVDPGRPVTERLHHALHATREAVDYQRATGRPDAFDTAVAAGVGRELTEALVTLVHGTEGVAVTFAWAPAAGAPAGCAARPEPVEFTPGDLPALREAGARYLRAEASVPAHVTGTVVRLRRPGARGPGTVRLRVLTGADVPHLRVTLDEDAYRTAVHAHLAGLPLRVSGRLESRGGFRRLTDTYGVAPVQVDDAERERLMKALDEEC</sequence>
<gene>
    <name evidence="1" type="ORF">RND61_31015</name>
</gene>
<evidence type="ECO:0000313" key="2">
    <source>
        <dbReference type="Proteomes" id="UP001250181"/>
    </source>
</evidence>
<name>A0ABU3QUR7_9ACTN</name>
<keyword evidence="2" id="KW-1185">Reference proteome</keyword>
<accession>A0ABU3QUR7</accession>
<protein>
    <submittedName>
        <fullName evidence="1">Uncharacterized protein</fullName>
    </submittedName>
</protein>
<organism evidence="1 2">
    <name type="scientific">Streptomyces tamarix</name>
    <dbReference type="NCBI Taxonomy" id="3078565"/>
    <lineage>
        <taxon>Bacteria</taxon>
        <taxon>Bacillati</taxon>
        <taxon>Actinomycetota</taxon>
        <taxon>Actinomycetes</taxon>
        <taxon>Kitasatosporales</taxon>
        <taxon>Streptomycetaceae</taxon>
        <taxon>Streptomyces</taxon>
    </lineage>
</organism>
<dbReference type="EMBL" id="JAWCTQ010000067">
    <property type="protein sequence ID" value="MDT9686462.1"/>
    <property type="molecule type" value="Genomic_DNA"/>
</dbReference>
<evidence type="ECO:0000313" key="1">
    <source>
        <dbReference type="EMBL" id="MDT9686462.1"/>
    </source>
</evidence>
<comment type="caution">
    <text evidence="1">The sequence shown here is derived from an EMBL/GenBank/DDBJ whole genome shotgun (WGS) entry which is preliminary data.</text>
</comment>
<reference evidence="1 2" key="1">
    <citation type="submission" date="2023-09" db="EMBL/GenBank/DDBJ databases">
        <title>Streptomyces sp. nov.: A antagonism against Alternaria gaisen Producing Streptochlin, Isolated from Tamarix root soil.</title>
        <authorList>
            <person name="Chen Y."/>
        </authorList>
    </citation>
    <scope>NUCLEOTIDE SEQUENCE [LARGE SCALE GENOMIC DNA]</scope>
    <source>
        <strain evidence="1 2">TRM76323</strain>
    </source>
</reference>
<dbReference type="Proteomes" id="UP001250181">
    <property type="component" value="Unassembled WGS sequence"/>
</dbReference>